<dbReference type="AlphaFoldDB" id="A0A557WY44"/>
<evidence type="ECO:0000259" key="1">
    <source>
        <dbReference type="Pfam" id="PF12680"/>
    </source>
</evidence>
<accession>A0A557WY44</accession>
<evidence type="ECO:0000313" key="2">
    <source>
        <dbReference type="EMBL" id="TVS78178.1"/>
    </source>
</evidence>
<proteinExistence type="predicted"/>
<dbReference type="InterPro" id="IPR032710">
    <property type="entry name" value="NTF2-like_dom_sf"/>
</dbReference>
<gene>
    <name evidence="2" type="ORF">FPZ47_25435</name>
</gene>
<dbReference type="InterPro" id="IPR037401">
    <property type="entry name" value="SnoaL-like"/>
</dbReference>
<sequence length="155" mass="17189">MTAVTIESTSTVRDVVLGLWQALSRRDWDAVKTFLSDDCLYVDMPVPALAARGPDDIVKRLKMALEPLAGYENHDGVLVSDGSDVLYEHSETWTFATGEQGVLRFVTVHKVEDGKITVWKDYWDMNTLVGFAPPNHFGNLANADVSWVFDASALV</sequence>
<feature type="domain" description="SnoaL-like" evidence="1">
    <location>
        <begin position="19"/>
        <end position="118"/>
    </location>
</feature>
<comment type="caution">
    <text evidence="2">The sequence shown here is derived from an EMBL/GenBank/DDBJ whole genome shotgun (WGS) entry which is preliminary data.</text>
</comment>
<reference evidence="2 3" key="1">
    <citation type="submission" date="2019-07" db="EMBL/GenBank/DDBJ databases">
        <title>New Mycobacterium species.</title>
        <authorList>
            <person name="Tortoli E."/>
            <person name="Ghielmetti G."/>
            <person name="Friedel U."/>
            <person name="Trovato A."/>
        </authorList>
    </citation>
    <scope>NUCLEOTIDE SEQUENCE [LARGE SCALE GENOMIC DNA]</scope>
    <source>
        <strain evidence="2 3">16-83</strain>
    </source>
</reference>
<dbReference type="Pfam" id="PF12680">
    <property type="entry name" value="SnoaL_2"/>
    <property type="match status" value="1"/>
</dbReference>
<dbReference type="Gene3D" id="3.10.450.50">
    <property type="match status" value="1"/>
</dbReference>
<dbReference type="EMBL" id="VMQU01000181">
    <property type="protein sequence ID" value="TVS78178.1"/>
    <property type="molecule type" value="Genomic_DNA"/>
</dbReference>
<keyword evidence="3" id="KW-1185">Reference proteome</keyword>
<protein>
    <submittedName>
        <fullName evidence="2">Nuclear transport factor 2 family protein</fullName>
    </submittedName>
</protein>
<evidence type="ECO:0000313" key="3">
    <source>
        <dbReference type="Proteomes" id="UP000320513"/>
    </source>
</evidence>
<dbReference type="Proteomes" id="UP000320513">
    <property type="component" value="Unassembled WGS sequence"/>
</dbReference>
<name>A0A557WY44_9MYCO</name>
<organism evidence="2 3">
    <name type="scientific">Mycobacterium helveticum</name>
    <dbReference type="NCBI Taxonomy" id="2592811"/>
    <lineage>
        <taxon>Bacteria</taxon>
        <taxon>Bacillati</taxon>
        <taxon>Actinomycetota</taxon>
        <taxon>Actinomycetes</taxon>
        <taxon>Mycobacteriales</taxon>
        <taxon>Mycobacteriaceae</taxon>
        <taxon>Mycobacterium</taxon>
    </lineage>
</organism>
<dbReference type="SUPFAM" id="SSF54427">
    <property type="entry name" value="NTF2-like"/>
    <property type="match status" value="1"/>
</dbReference>
<dbReference type="OrthoDB" id="9781757at2"/>